<organism evidence="2 3">
    <name type="scientific">Brucella canis (strain ATCC 23365 / NCTC 10854 / RM-666)</name>
    <dbReference type="NCBI Taxonomy" id="483179"/>
    <lineage>
        <taxon>Bacteria</taxon>
        <taxon>Pseudomonadati</taxon>
        <taxon>Pseudomonadota</taxon>
        <taxon>Alphaproteobacteria</taxon>
        <taxon>Hyphomicrobiales</taxon>
        <taxon>Brucellaceae</taxon>
        <taxon>Brucella/Ochrobactrum group</taxon>
        <taxon>Brucella</taxon>
    </lineage>
</organism>
<feature type="region of interest" description="Disordered" evidence="1">
    <location>
        <begin position="18"/>
        <end position="37"/>
    </location>
</feature>
<dbReference type="HOGENOM" id="CLU_3341069_0_0_5"/>
<sequence>MFAGWAMLAAAHARGLDLSCPQFSPDETTPVEGRNNE</sequence>
<evidence type="ECO:0000256" key="1">
    <source>
        <dbReference type="SAM" id="MobiDB-lite"/>
    </source>
</evidence>
<evidence type="ECO:0000313" key="3">
    <source>
        <dbReference type="Proteomes" id="UP000001385"/>
    </source>
</evidence>
<protein>
    <submittedName>
        <fullName evidence="2">Uncharacterized protein</fullName>
    </submittedName>
</protein>
<reference evidence="2 3" key="1">
    <citation type="submission" date="2007-10" db="EMBL/GenBank/DDBJ databases">
        <title>Brucella canis ATCC 23365 whole genome shotgun sequencing project.</title>
        <authorList>
            <person name="Setubal J.C."/>
            <person name="Bowns C."/>
            <person name="Boyle S."/>
            <person name="Crasta O.R."/>
            <person name="Czar M.J."/>
            <person name="Dharmanolla C."/>
            <person name="Gillespie J.J."/>
            <person name="Kenyon R.W."/>
            <person name="Lu J."/>
            <person name="Mane S."/>
            <person name="Mohapatra S."/>
            <person name="Nagrani S."/>
            <person name="Purkayastha A."/>
            <person name="Rajasimha H.K."/>
            <person name="Shallom J.M."/>
            <person name="Shallom S."/>
            <person name="Shukla M."/>
            <person name="Snyder E.E."/>
            <person name="Sobral B.W."/>
            <person name="Wattam A.R."/>
            <person name="Will R."/>
            <person name="Williams K."/>
            <person name="Yoo H."/>
            <person name="Bruce D."/>
            <person name="Detter C."/>
            <person name="Munk C."/>
            <person name="Brettin T.S."/>
        </authorList>
    </citation>
    <scope>NUCLEOTIDE SEQUENCE [LARGE SCALE GENOMIC DNA]</scope>
    <source>
        <strain evidence="3">ATCC 23365 / NCTC 10854 / RM-666</strain>
    </source>
</reference>
<proteinExistence type="predicted"/>
<keyword evidence="3" id="KW-1185">Reference proteome</keyword>
<dbReference type="AlphaFoldDB" id="A9M5T7"/>
<dbReference type="Proteomes" id="UP000001385">
    <property type="component" value="Chromosome I"/>
</dbReference>
<gene>
    <name evidence="2" type="ordered locus">BCAN_A1296</name>
</gene>
<dbReference type="KEGG" id="bcs:BCAN_A1296"/>
<name>A9M5T7_BRUC2</name>
<dbReference type="EMBL" id="CP000872">
    <property type="protein sequence ID" value="ABX62342.1"/>
    <property type="molecule type" value="Genomic_DNA"/>
</dbReference>
<accession>A9M5T7</accession>
<evidence type="ECO:0000313" key="2">
    <source>
        <dbReference type="EMBL" id="ABX62342.1"/>
    </source>
</evidence>